<comment type="caution">
    <text evidence="1">The sequence shown here is derived from an EMBL/GenBank/DDBJ whole genome shotgun (WGS) entry which is preliminary data.</text>
</comment>
<protein>
    <submittedName>
        <fullName evidence="1">Uncharacterized protein</fullName>
    </submittedName>
</protein>
<evidence type="ECO:0000313" key="1">
    <source>
        <dbReference type="EMBL" id="RKD29506.1"/>
    </source>
</evidence>
<name>A0A419SWA4_9FIRM</name>
<reference evidence="1 2" key="1">
    <citation type="submission" date="2016-08" db="EMBL/GenBank/DDBJ databases">
        <title>Novel Firmicutes and Novel Genomes.</title>
        <authorList>
            <person name="Poppleton D.I."/>
            <person name="Gribaldo S."/>
        </authorList>
    </citation>
    <scope>NUCLEOTIDE SEQUENCE [LARGE SCALE GENOMIC DNA]</scope>
    <source>
        <strain evidence="1 2">CTT3</strain>
    </source>
</reference>
<sequence length="60" mass="6348">MPNKIKTQGGVGAPVCSFETPEEVSCLFNICKCLVLNFCIEKEDDGPPGPPDNGGPPNKD</sequence>
<accession>A0A419SWA4</accession>
<organism evidence="1 2">
    <name type="scientific">Thermohalobacter berrensis</name>
    <dbReference type="NCBI Taxonomy" id="99594"/>
    <lineage>
        <taxon>Bacteria</taxon>
        <taxon>Bacillati</taxon>
        <taxon>Bacillota</taxon>
        <taxon>Tissierellia</taxon>
        <taxon>Tissierellales</taxon>
        <taxon>Thermohalobacteraceae</taxon>
        <taxon>Thermohalobacter</taxon>
    </lineage>
</organism>
<keyword evidence="2" id="KW-1185">Reference proteome</keyword>
<evidence type="ECO:0000313" key="2">
    <source>
        <dbReference type="Proteomes" id="UP000284177"/>
    </source>
</evidence>
<dbReference type="AlphaFoldDB" id="A0A419SWA4"/>
<proteinExistence type="predicted"/>
<gene>
    <name evidence="1" type="ORF">BET03_05450</name>
</gene>
<dbReference type="EMBL" id="MCIB01000037">
    <property type="protein sequence ID" value="RKD29506.1"/>
    <property type="molecule type" value="Genomic_DNA"/>
</dbReference>
<dbReference type="RefSeq" id="WP_120170453.1">
    <property type="nucleotide sequence ID" value="NZ_MCIB01000037.1"/>
</dbReference>
<dbReference type="Proteomes" id="UP000284177">
    <property type="component" value="Unassembled WGS sequence"/>
</dbReference>